<dbReference type="AlphaFoldDB" id="A0A1C2I9T8"/>
<accession>A0A1C2I9T8</accession>
<dbReference type="Proteomes" id="UP000095008">
    <property type="component" value="Unassembled WGS sequence"/>
</dbReference>
<evidence type="ECO:0000313" key="1">
    <source>
        <dbReference type="EMBL" id="OCX72743.1"/>
    </source>
</evidence>
<dbReference type="OrthoDB" id="5569768at2"/>
<gene>
    <name evidence="1" type="ORF">A6M23_09170</name>
</gene>
<organism evidence="1 2">
    <name type="scientific">Acidithiobacillus thiooxidans</name>
    <name type="common">Thiobacillus thiooxidans</name>
    <dbReference type="NCBI Taxonomy" id="930"/>
    <lineage>
        <taxon>Bacteria</taxon>
        <taxon>Pseudomonadati</taxon>
        <taxon>Pseudomonadota</taxon>
        <taxon>Acidithiobacillia</taxon>
        <taxon>Acidithiobacillales</taxon>
        <taxon>Acidithiobacillaceae</taxon>
        <taxon>Acidithiobacillus</taxon>
    </lineage>
</organism>
<keyword evidence="2" id="KW-1185">Reference proteome</keyword>
<sequence>MTTPLIRQVGKADASTLEDLLLIMAKNMERSLMEAGATPGKDYSIRDLYTLSTPFALEVFKKNEMMTFAVEF</sequence>
<dbReference type="EMBL" id="LWRY01000102">
    <property type="protein sequence ID" value="OCX72743.1"/>
    <property type="molecule type" value="Genomic_DNA"/>
</dbReference>
<evidence type="ECO:0000313" key="2">
    <source>
        <dbReference type="Proteomes" id="UP000095008"/>
    </source>
</evidence>
<protein>
    <submittedName>
        <fullName evidence="1">Uncharacterized protein</fullName>
    </submittedName>
</protein>
<proteinExistence type="predicted"/>
<dbReference type="GeneID" id="60695329"/>
<dbReference type="RefSeq" id="WP_065974025.1">
    <property type="nucleotide sequence ID" value="NZ_JAAOMO010000042.1"/>
</dbReference>
<name>A0A1C2I9T8_ACITH</name>
<reference evidence="1" key="1">
    <citation type="journal article" date="2016" name="Int. J. Mol. Sci.">
        <title>Comparative genomics of the extreme acidophile Acidithiobacillus thiooxidans reveals intraspecific divergence and niche adaptation.</title>
        <authorList>
            <person name="Zhang X."/>
            <person name="Feng X."/>
            <person name="Tao J."/>
            <person name="Ma L."/>
            <person name="Xiao Y."/>
            <person name="Liang Y."/>
            <person name="Liu X."/>
            <person name="Yin H."/>
        </authorList>
    </citation>
    <scope>NUCLEOTIDE SEQUENCE [LARGE SCALE GENOMIC DNA]</scope>
    <source>
        <strain evidence="1">DXS-W</strain>
    </source>
</reference>
<comment type="caution">
    <text evidence="1">The sequence shown here is derived from an EMBL/GenBank/DDBJ whole genome shotgun (WGS) entry which is preliminary data.</text>
</comment>